<accession>A0AAG5DJU0</accession>
<evidence type="ECO:0000313" key="2">
    <source>
        <dbReference type="Proteomes" id="UP000075880"/>
    </source>
</evidence>
<sequence>KFTICLKIVYSFVPVYIPVTTTFRLLDTKLVSFHIIETRRLVDYPEVRSFIILQATFSCE</sequence>
<evidence type="ECO:0000313" key="1">
    <source>
        <dbReference type="EnsemblMetazoa" id="ENSAATROPP011275"/>
    </source>
</evidence>
<name>A0AAG5DJU0_ANOAO</name>
<dbReference type="AlphaFoldDB" id="A0AAG5DJU0"/>
<dbReference type="EnsemblMetazoa" id="ENSAATROPT012422">
    <property type="protein sequence ID" value="ENSAATROPP011275"/>
    <property type="gene ID" value="ENSAATROPG010104"/>
</dbReference>
<reference evidence="1" key="1">
    <citation type="submission" date="2024-04" db="UniProtKB">
        <authorList>
            <consortium name="EnsemblMetazoa"/>
        </authorList>
    </citation>
    <scope>IDENTIFICATION</scope>
    <source>
        <strain evidence="1">EBRO</strain>
    </source>
</reference>
<protein>
    <submittedName>
        <fullName evidence="1">Uncharacterized protein</fullName>
    </submittedName>
</protein>
<organism evidence="1 2">
    <name type="scientific">Anopheles atroparvus</name>
    <name type="common">European mosquito</name>
    <dbReference type="NCBI Taxonomy" id="41427"/>
    <lineage>
        <taxon>Eukaryota</taxon>
        <taxon>Metazoa</taxon>
        <taxon>Ecdysozoa</taxon>
        <taxon>Arthropoda</taxon>
        <taxon>Hexapoda</taxon>
        <taxon>Insecta</taxon>
        <taxon>Pterygota</taxon>
        <taxon>Neoptera</taxon>
        <taxon>Endopterygota</taxon>
        <taxon>Diptera</taxon>
        <taxon>Nematocera</taxon>
        <taxon>Culicoidea</taxon>
        <taxon>Culicidae</taxon>
        <taxon>Anophelinae</taxon>
        <taxon>Anopheles</taxon>
    </lineage>
</organism>
<keyword evidence="2" id="KW-1185">Reference proteome</keyword>
<proteinExistence type="predicted"/>
<dbReference type="Proteomes" id="UP000075880">
    <property type="component" value="Unassembled WGS sequence"/>
</dbReference>